<organism evidence="3 4">
    <name type="scientific">Mya arenaria</name>
    <name type="common">Soft-shell clam</name>
    <dbReference type="NCBI Taxonomy" id="6604"/>
    <lineage>
        <taxon>Eukaryota</taxon>
        <taxon>Metazoa</taxon>
        <taxon>Spiralia</taxon>
        <taxon>Lophotrochozoa</taxon>
        <taxon>Mollusca</taxon>
        <taxon>Bivalvia</taxon>
        <taxon>Autobranchia</taxon>
        <taxon>Heteroconchia</taxon>
        <taxon>Euheterodonta</taxon>
        <taxon>Imparidentia</taxon>
        <taxon>Neoheterodontei</taxon>
        <taxon>Myida</taxon>
        <taxon>Myoidea</taxon>
        <taxon>Myidae</taxon>
        <taxon>Mya</taxon>
    </lineage>
</organism>
<keyword evidence="4" id="KW-1185">Reference proteome</keyword>
<dbReference type="Proteomes" id="UP001164746">
    <property type="component" value="Chromosome 4"/>
</dbReference>
<evidence type="ECO:0000256" key="2">
    <source>
        <dbReference type="SAM" id="SignalP"/>
    </source>
</evidence>
<evidence type="ECO:0000313" key="4">
    <source>
        <dbReference type="Proteomes" id="UP001164746"/>
    </source>
</evidence>
<sequence>MVDNLIETRMIQFIVLLGLFCLGGAYEVCSTSNFGYNQYYTYCEGNTYCCHDDTECCKSLTGGQIAGIVVGIGFLISLCVGCVVCCCRKNRRQPPATMGMQASPSAPTVSYIASPGGQPQVNYGAPPGGQPQVNYGAPPTYSQAAYSTGPYPQYPAPYAHAPTSEAPSQNGQYPTDGARERLTSGVDVHVISEAAVGAELLLANLAEVAVVQSLMLREETMRHHFVAKAALETLIVQPDVSCDIAVLGEQRLPETAWSVLELVYTLMVLCVSAVNT</sequence>
<feature type="signal peptide" evidence="2">
    <location>
        <begin position="1"/>
        <end position="25"/>
    </location>
</feature>
<name>A0ABY7DXM2_MYAAR</name>
<keyword evidence="2" id="KW-0732">Signal</keyword>
<gene>
    <name evidence="3" type="ORF">MAR_009016</name>
</gene>
<keyword evidence="1" id="KW-0472">Membrane</keyword>
<keyword evidence="1" id="KW-0812">Transmembrane</keyword>
<evidence type="ECO:0000256" key="1">
    <source>
        <dbReference type="SAM" id="Phobius"/>
    </source>
</evidence>
<proteinExistence type="predicted"/>
<feature type="chain" id="PRO_5046604915" evidence="2">
    <location>
        <begin position="26"/>
        <end position="276"/>
    </location>
</feature>
<accession>A0ABY7DXM2</accession>
<evidence type="ECO:0000313" key="3">
    <source>
        <dbReference type="EMBL" id="WAR02458.1"/>
    </source>
</evidence>
<protein>
    <submittedName>
        <fullName evidence="3">Uncharacterized protein</fullName>
    </submittedName>
</protein>
<feature type="transmembrane region" description="Helical" evidence="1">
    <location>
        <begin position="65"/>
        <end position="87"/>
    </location>
</feature>
<keyword evidence="1" id="KW-1133">Transmembrane helix</keyword>
<reference evidence="3" key="1">
    <citation type="submission" date="2022-11" db="EMBL/GenBank/DDBJ databases">
        <title>Centuries of genome instability and evolution in soft-shell clam transmissible cancer (bioRxiv).</title>
        <authorList>
            <person name="Hart S.F.M."/>
            <person name="Yonemitsu M.A."/>
            <person name="Giersch R.M."/>
            <person name="Beal B.F."/>
            <person name="Arriagada G."/>
            <person name="Davis B.W."/>
            <person name="Ostrander E.A."/>
            <person name="Goff S.P."/>
            <person name="Metzger M.J."/>
        </authorList>
    </citation>
    <scope>NUCLEOTIDE SEQUENCE</scope>
    <source>
        <strain evidence="3">MELC-2E11</strain>
        <tissue evidence="3">Siphon/mantle</tissue>
    </source>
</reference>
<dbReference type="EMBL" id="CP111015">
    <property type="protein sequence ID" value="WAR02458.1"/>
    <property type="molecule type" value="Genomic_DNA"/>
</dbReference>